<feature type="domain" description="6-hydroxymethylpterin diphosphokinase MptE-like" evidence="1">
    <location>
        <begin position="125"/>
        <end position="286"/>
    </location>
</feature>
<dbReference type="EMBL" id="OFSM01000001">
    <property type="protein sequence ID" value="SOY27523.1"/>
    <property type="molecule type" value="Genomic_DNA"/>
</dbReference>
<dbReference type="Gene3D" id="3.90.1480.10">
    <property type="entry name" value="Alpha-2,3-sialyltransferase"/>
    <property type="match status" value="1"/>
</dbReference>
<dbReference type="AlphaFoldDB" id="A0A2K4ZAP9"/>
<dbReference type="Proteomes" id="UP000236311">
    <property type="component" value="Unassembled WGS sequence"/>
</dbReference>
<protein>
    <recommendedName>
        <fullName evidence="1">6-hydroxymethylpterin diphosphokinase MptE-like domain-containing protein</fullName>
    </recommendedName>
</protein>
<dbReference type="Gene3D" id="3.40.50.720">
    <property type="entry name" value="NAD(P)-binding Rossmann-like Domain"/>
    <property type="match status" value="1"/>
</dbReference>
<dbReference type="Pfam" id="PF01973">
    <property type="entry name" value="MptE-like"/>
    <property type="match status" value="1"/>
</dbReference>
<dbReference type="InterPro" id="IPR002826">
    <property type="entry name" value="MptE-like"/>
</dbReference>
<evidence type="ECO:0000313" key="2">
    <source>
        <dbReference type="EMBL" id="SOY27523.1"/>
    </source>
</evidence>
<evidence type="ECO:0000313" key="3">
    <source>
        <dbReference type="Proteomes" id="UP000236311"/>
    </source>
</evidence>
<sequence length="382" mass="44753">MRNYHKTDELIGAVQSLRGNKLYIAGAGKYGEFLGQFFDKHKIAWEGYADKRKSIQKLNGKPVYTYDKLDVDGYYVVSTCNYKDEIEEELRNAGIRPERIISYDNPEVIYELYADWIDWRKYTKRLKKFYGRHKGKRCFIIGNGPSLSLQDLEKLKQEISFGSNSIYALYAHTAWRPTYYCAWDPVFCKEMMSEKKSMFRLMEGCEATFTSLFNDAIQYRDDADMEKLYYMRTMHEIANNGLPKFSEDCAECVYTSGTITYGMLQLAVYMGFRQIYLLGMDFSYSHERYADSTIVVKNTMNHLDIIEKVQERYYKPLTEHYGVQYMADIDLQRSGYEVAKKYADTHEINIYNATRGGKLEVFKRVSFDGLFDGIFSQKEGKQ</sequence>
<name>A0A2K4ZAP9_9FIRM</name>
<proteinExistence type="predicted"/>
<gene>
    <name evidence="2" type="ORF">AMURIS_00227</name>
</gene>
<accession>A0A2K4ZAP9</accession>
<evidence type="ECO:0000259" key="1">
    <source>
        <dbReference type="Pfam" id="PF01973"/>
    </source>
</evidence>
<reference evidence="2 3" key="1">
    <citation type="submission" date="2018-01" db="EMBL/GenBank/DDBJ databases">
        <authorList>
            <person name="Gaut B.S."/>
            <person name="Morton B.R."/>
            <person name="Clegg M.T."/>
            <person name="Duvall M.R."/>
        </authorList>
    </citation>
    <scope>NUCLEOTIDE SEQUENCE [LARGE SCALE GENOMIC DNA]</scope>
    <source>
        <strain evidence="2">GP69</strain>
    </source>
</reference>
<dbReference type="RefSeq" id="WP_103237642.1">
    <property type="nucleotide sequence ID" value="NZ_JANJZD010000016.1"/>
</dbReference>
<dbReference type="OrthoDB" id="344900at2"/>
<keyword evidence="3" id="KW-1185">Reference proteome</keyword>
<organism evidence="2 3">
    <name type="scientific">Acetatifactor muris</name>
    <dbReference type="NCBI Taxonomy" id="879566"/>
    <lineage>
        <taxon>Bacteria</taxon>
        <taxon>Bacillati</taxon>
        <taxon>Bacillota</taxon>
        <taxon>Clostridia</taxon>
        <taxon>Lachnospirales</taxon>
        <taxon>Lachnospiraceae</taxon>
        <taxon>Acetatifactor</taxon>
    </lineage>
</organism>